<gene>
    <name evidence="2" type="ORF">BCR42DRAFT_407182</name>
</gene>
<name>A0A1X2IRX7_9FUNG</name>
<keyword evidence="1" id="KW-0812">Transmembrane</keyword>
<protein>
    <submittedName>
        <fullName evidence="2">Uncharacterized protein</fullName>
    </submittedName>
</protein>
<keyword evidence="1" id="KW-0472">Membrane</keyword>
<keyword evidence="1" id="KW-1133">Transmembrane helix</keyword>
<evidence type="ECO:0000256" key="1">
    <source>
        <dbReference type="SAM" id="Phobius"/>
    </source>
</evidence>
<accession>A0A1X2IRX7</accession>
<dbReference type="AlphaFoldDB" id="A0A1X2IRX7"/>
<proteinExistence type="predicted"/>
<comment type="caution">
    <text evidence="2">The sequence shown here is derived from an EMBL/GenBank/DDBJ whole genome shotgun (WGS) entry which is preliminary data.</text>
</comment>
<organism evidence="2 3">
    <name type="scientific">Absidia repens</name>
    <dbReference type="NCBI Taxonomy" id="90262"/>
    <lineage>
        <taxon>Eukaryota</taxon>
        <taxon>Fungi</taxon>
        <taxon>Fungi incertae sedis</taxon>
        <taxon>Mucoromycota</taxon>
        <taxon>Mucoromycotina</taxon>
        <taxon>Mucoromycetes</taxon>
        <taxon>Mucorales</taxon>
        <taxon>Cunninghamellaceae</taxon>
        <taxon>Absidia</taxon>
    </lineage>
</organism>
<reference evidence="2 3" key="1">
    <citation type="submission" date="2016-07" db="EMBL/GenBank/DDBJ databases">
        <title>Pervasive Adenine N6-methylation of Active Genes in Fungi.</title>
        <authorList>
            <consortium name="DOE Joint Genome Institute"/>
            <person name="Mondo S.J."/>
            <person name="Dannebaum R.O."/>
            <person name="Kuo R.C."/>
            <person name="Labutti K."/>
            <person name="Haridas S."/>
            <person name="Kuo A."/>
            <person name="Salamov A."/>
            <person name="Ahrendt S.R."/>
            <person name="Lipzen A."/>
            <person name="Sullivan W."/>
            <person name="Andreopoulos W.B."/>
            <person name="Clum A."/>
            <person name="Lindquist E."/>
            <person name="Daum C."/>
            <person name="Ramamoorthy G.K."/>
            <person name="Gryganskyi A."/>
            <person name="Culley D."/>
            <person name="Magnuson J.K."/>
            <person name="James T.Y."/>
            <person name="O'Malley M.A."/>
            <person name="Stajich J.E."/>
            <person name="Spatafora J.W."/>
            <person name="Visel A."/>
            <person name="Grigoriev I.V."/>
        </authorList>
    </citation>
    <scope>NUCLEOTIDE SEQUENCE [LARGE SCALE GENOMIC DNA]</scope>
    <source>
        <strain evidence="2 3">NRRL 1336</strain>
    </source>
</reference>
<evidence type="ECO:0000313" key="3">
    <source>
        <dbReference type="Proteomes" id="UP000193560"/>
    </source>
</evidence>
<dbReference type="Proteomes" id="UP000193560">
    <property type="component" value="Unassembled WGS sequence"/>
</dbReference>
<feature type="transmembrane region" description="Helical" evidence="1">
    <location>
        <begin position="78"/>
        <end position="97"/>
    </location>
</feature>
<dbReference type="EMBL" id="MCGE01000005">
    <property type="protein sequence ID" value="ORZ21259.1"/>
    <property type="molecule type" value="Genomic_DNA"/>
</dbReference>
<keyword evidence="3" id="KW-1185">Reference proteome</keyword>
<evidence type="ECO:0000313" key="2">
    <source>
        <dbReference type="EMBL" id="ORZ21259.1"/>
    </source>
</evidence>
<sequence>MLDNDTYMDTLNGRQHGKWSNISRHHNNAGSQTRVYIVSANELNVTLILEILQYADIISTTHQRGNVENVVPSKKISALYWISSLVLHSFSSLYYIVYINKIILALF</sequence>